<dbReference type="AlphaFoldDB" id="A0A4R7KAL7"/>
<accession>A0A4R7KAL7</accession>
<dbReference type="Proteomes" id="UP000295325">
    <property type="component" value="Unassembled WGS sequence"/>
</dbReference>
<evidence type="ECO:0000256" key="5">
    <source>
        <dbReference type="ARBA" id="ARBA00023125"/>
    </source>
</evidence>
<dbReference type="InterPro" id="IPR036634">
    <property type="entry name" value="PRD_sf"/>
</dbReference>
<evidence type="ECO:0000259" key="6">
    <source>
        <dbReference type="PROSITE" id="PS50045"/>
    </source>
</evidence>
<dbReference type="InterPro" id="IPR036390">
    <property type="entry name" value="WH_DNA-bd_sf"/>
</dbReference>
<sequence length="893" mass="101728">MKRIELVFNKLKELTRDGKGIDAKTLAETLGLSRANVSSDLNKLWSEGKVKKSEGRPVLFSVVEDEGAPEEFETTLDRLIKENKSLVTAGEQAKAAILYPPKGMHTLILGETGVGKTMFASIMHKYAIEMKKMKEDAPFITFNCADYANNPQLLLSQLFGVKKGAYTGADSDRPGLIEKADGGILFLDEVHRLPAEGQEMFFTFMDRGTFRRLGETDVERKANVLIISATTENPESSLLRTFTRRIPMIIRIPSLSERGMEERFGLIKNFFREESYRLDREIMVSVNSMRALLSYNCPNNVGQLKADIQLLCARAYADFLTHKKESVRINSSELPNYIKEGLLKEIEHRQIWNRLIDINSRYFIFNKEQDKLVLQHIDEEDNIYEMIDSRVSELMSRGVTGEELEKTMQKDIEGYFTRYLHRVNDRIDKSTLKNVIDPLILNIVDEIVKYSEKELDKVLSSRVYFGIALHLETTIERIRRNKKIINPQLNKIRTEHPKEFAVAIECLKMIESALDISLPIDEAGFLAMFFVLDDEEPKSPRSNVGIIIMAHGNSTATSMAEVANTLLGAKYAVGINAPLDKSPQDVLNELKEYIKESANSSGFLFLVDMGSLTAFGKIIEEELNVPVKVVPLVSTLHVIEATRKAMMGSNLEDIYIDVAGISGYGDEDENSQERHQEKPRFAIVTVCTTGEGSATAIKNFLQGHLKFDSRIFEVIPVNLVGKEDIKARLHAISMEREILCIISPFNIDVKLPRFSLEEVLNLKAVKKIQNIIDTQTTYLKMGDTLKYMLKNVDGLKVYKDVRDFVMAIESKLNVKMDMDRLIGVTLHISYVIDRLVQDNVKIEYIDKEAYIRQHEDMYRVIRSEIRSLEKKYDISISDDEVCYIMNFFLQDNT</sequence>
<dbReference type="InterPro" id="IPR004701">
    <property type="entry name" value="PTS_EIIA_man-typ"/>
</dbReference>
<dbReference type="Pfam" id="PF00158">
    <property type="entry name" value="Sigma54_activat"/>
    <property type="match status" value="1"/>
</dbReference>
<dbReference type="Gene3D" id="3.40.50.510">
    <property type="entry name" value="Phosphotransferase system, mannose-type IIA component"/>
    <property type="match status" value="1"/>
</dbReference>
<dbReference type="InterPro" id="IPR011608">
    <property type="entry name" value="PRD"/>
</dbReference>
<dbReference type="InterPro" id="IPR036388">
    <property type="entry name" value="WH-like_DNA-bd_sf"/>
</dbReference>
<evidence type="ECO:0000259" key="7">
    <source>
        <dbReference type="PROSITE" id="PS51096"/>
    </source>
</evidence>
<evidence type="ECO:0000313" key="10">
    <source>
        <dbReference type="Proteomes" id="UP000295325"/>
    </source>
</evidence>
<dbReference type="CDD" id="cd00006">
    <property type="entry name" value="PTS_IIA_man"/>
    <property type="match status" value="1"/>
</dbReference>
<dbReference type="EMBL" id="SOAZ01000017">
    <property type="protein sequence ID" value="TDT51904.1"/>
    <property type="molecule type" value="Genomic_DNA"/>
</dbReference>
<dbReference type="RefSeq" id="WP_133628635.1">
    <property type="nucleotide sequence ID" value="NZ_SOAZ01000017.1"/>
</dbReference>
<dbReference type="GO" id="GO:0009401">
    <property type="term" value="P:phosphoenolpyruvate-dependent sugar phosphotransferase system"/>
    <property type="evidence" value="ECO:0007669"/>
    <property type="project" value="InterPro"/>
</dbReference>
<dbReference type="PANTHER" id="PTHR32071">
    <property type="entry name" value="TRANSCRIPTIONAL REGULATORY PROTEIN"/>
    <property type="match status" value="1"/>
</dbReference>
<comment type="caution">
    <text evidence="9">The sequence shown here is derived from an EMBL/GenBank/DDBJ whole genome shotgun (WGS) entry which is preliminary data.</text>
</comment>
<evidence type="ECO:0000256" key="3">
    <source>
        <dbReference type="ARBA" id="ARBA00022777"/>
    </source>
</evidence>
<evidence type="ECO:0000313" key="9">
    <source>
        <dbReference type="EMBL" id="TDT51904.1"/>
    </source>
</evidence>
<keyword evidence="2" id="KW-0547">Nucleotide-binding</keyword>
<dbReference type="InterPro" id="IPR033887">
    <property type="entry name" value="PTS_IIA_man"/>
</dbReference>
<evidence type="ECO:0000259" key="8">
    <source>
        <dbReference type="PROSITE" id="PS51372"/>
    </source>
</evidence>
<protein>
    <submittedName>
        <fullName evidence="9">Transcriptional regulatory protein LevR</fullName>
    </submittedName>
</protein>
<gene>
    <name evidence="9" type="ORF">EDD71_11740</name>
</gene>
<dbReference type="GO" id="GO:0016301">
    <property type="term" value="F:kinase activity"/>
    <property type="evidence" value="ECO:0007669"/>
    <property type="project" value="UniProtKB-KW"/>
</dbReference>
<feature type="domain" description="PRD" evidence="8">
    <location>
        <begin position="792"/>
        <end position="893"/>
    </location>
</feature>
<dbReference type="PROSITE" id="PS50045">
    <property type="entry name" value="SIGMA54_INTERACT_4"/>
    <property type="match status" value="1"/>
</dbReference>
<keyword evidence="5" id="KW-0238">DNA-binding</keyword>
<dbReference type="SUPFAM" id="SSF63520">
    <property type="entry name" value="PTS-regulatory domain, PRD"/>
    <property type="match status" value="2"/>
</dbReference>
<dbReference type="GO" id="GO:0006355">
    <property type="term" value="P:regulation of DNA-templated transcription"/>
    <property type="evidence" value="ECO:0007669"/>
    <property type="project" value="InterPro"/>
</dbReference>
<dbReference type="PROSITE" id="PS51096">
    <property type="entry name" value="PTS_EIIA_TYPE_4"/>
    <property type="match status" value="1"/>
</dbReference>
<dbReference type="PANTHER" id="PTHR32071:SF38">
    <property type="entry name" value="PSP OPERON TRANSCRIPTIONAL ACTIVATOR"/>
    <property type="match status" value="1"/>
</dbReference>
<evidence type="ECO:0000256" key="1">
    <source>
        <dbReference type="ARBA" id="ARBA00022679"/>
    </source>
</evidence>
<dbReference type="CDD" id="cd00009">
    <property type="entry name" value="AAA"/>
    <property type="match status" value="1"/>
</dbReference>
<dbReference type="GO" id="GO:0003677">
    <property type="term" value="F:DNA binding"/>
    <property type="evidence" value="ECO:0007669"/>
    <property type="project" value="UniProtKB-KW"/>
</dbReference>
<dbReference type="Pfam" id="PF03610">
    <property type="entry name" value="EIIA-man"/>
    <property type="match status" value="1"/>
</dbReference>
<dbReference type="InterPro" id="IPR025943">
    <property type="entry name" value="Sigma_54_int_dom_ATP-bd_2"/>
</dbReference>
<dbReference type="GO" id="GO:0016020">
    <property type="term" value="C:membrane"/>
    <property type="evidence" value="ECO:0007669"/>
    <property type="project" value="InterPro"/>
</dbReference>
<dbReference type="Gene3D" id="1.10.10.10">
    <property type="entry name" value="Winged helix-like DNA-binding domain superfamily/Winged helix DNA-binding domain"/>
    <property type="match status" value="1"/>
</dbReference>
<dbReference type="InterPro" id="IPR002078">
    <property type="entry name" value="Sigma_54_int"/>
</dbReference>
<dbReference type="OrthoDB" id="9765164at2"/>
<dbReference type="PROSITE" id="PS00676">
    <property type="entry name" value="SIGMA54_INTERACT_2"/>
    <property type="match status" value="1"/>
</dbReference>
<dbReference type="SMART" id="SM00382">
    <property type="entry name" value="AAA"/>
    <property type="match status" value="1"/>
</dbReference>
<evidence type="ECO:0000256" key="4">
    <source>
        <dbReference type="ARBA" id="ARBA00022840"/>
    </source>
</evidence>
<reference evidence="9 10" key="1">
    <citation type="submission" date="2019-03" db="EMBL/GenBank/DDBJ databases">
        <title>Genomic Encyclopedia of Type Strains, Phase IV (KMG-IV): sequencing the most valuable type-strain genomes for metagenomic binning, comparative biology and taxonomic classification.</title>
        <authorList>
            <person name="Goeker M."/>
        </authorList>
    </citation>
    <scope>NUCLEOTIDE SEQUENCE [LARGE SCALE GENOMIC DNA]</scope>
    <source>
        <strain evidence="9 10">DSM 24455</strain>
    </source>
</reference>
<keyword evidence="10" id="KW-1185">Reference proteome</keyword>
<dbReference type="Gene3D" id="1.10.1790.10">
    <property type="entry name" value="PRD domain"/>
    <property type="match status" value="2"/>
</dbReference>
<dbReference type="SUPFAM" id="SSF46785">
    <property type="entry name" value="Winged helix' DNA-binding domain"/>
    <property type="match status" value="1"/>
</dbReference>
<dbReference type="Gene3D" id="3.40.50.300">
    <property type="entry name" value="P-loop containing nucleotide triphosphate hydrolases"/>
    <property type="match status" value="1"/>
</dbReference>
<feature type="domain" description="Sigma-54 factor interaction" evidence="6">
    <location>
        <begin position="79"/>
        <end position="313"/>
    </location>
</feature>
<keyword evidence="4" id="KW-0067">ATP-binding</keyword>
<proteinExistence type="predicted"/>
<dbReference type="GO" id="GO:0005524">
    <property type="term" value="F:ATP binding"/>
    <property type="evidence" value="ECO:0007669"/>
    <property type="project" value="UniProtKB-KW"/>
</dbReference>
<dbReference type="InterPro" id="IPR036662">
    <property type="entry name" value="PTS_EIIA_man-typ_sf"/>
</dbReference>
<dbReference type="SUPFAM" id="SSF52540">
    <property type="entry name" value="P-loop containing nucleoside triphosphate hydrolases"/>
    <property type="match status" value="1"/>
</dbReference>
<organism evidence="9 10">
    <name type="scientific">Fonticella tunisiensis</name>
    <dbReference type="NCBI Taxonomy" id="1096341"/>
    <lineage>
        <taxon>Bacteria</taxon>
        <taxon>Bacillati</taxon>
        <taxon>Bacillota</taxon>
        <taxon>Clostridia</taxon>
        <taxon>Eubacteriales</taxon>
        <taxon>Clostridiaceae</taxon>
        <taxon>Fonticella</taxon>
    </lineage>
</organism>
<name>A0A4R7KAL7_9CLOT</name>
<dbReference type="Pfam" id="PF00874">
    <property type="entry name" value="PRD"/>
    <property type="match status" value="2"/>
</dbReference>
<dbReference type="SUPFAM" id="SSF53062">
    <property type="entry name" value="PTS system fructose IIA component-like"/>
    <property type="match status" value="1"/>
</dbReference>
<keyword evidence="3" id="KW-0418">Kinase</keyword>
<evidence type="ECO:0000256" key="2">
    <source>
        <dbReference type="ARBA" id="ARBA00022741"/>
    </source>
</evidence>
<dbReference type="InterPro" id="IPR003593">
    <property type="entry name" value="AAA+_ATPase"/>
</dbReference>
<feature type="domain" description="PRD" evidence="8">
    <location>
        <begin position="435"/>
        <end position="540"/>
    </location>
</feature>
<dbReference type="PROSITE" id="PS51372">
    <property type="entry name" value="PRD_2"/>
    <property type="match status" value="2"/>
</dbReference>
<keyword evidence="1" id="KW-0808">Transferase</keyword>
<dbReference type="InterPro" id="IPR027417">
    <property type="entry name" value="P-loop_NTPase"/>
</dbReference>
<feature type="domain" description="PTS EIIA type-4" evidence="7">
    <location>
        <begin position="543"/>
        <end position="669"/>
    </location>
</feature>